<comment type="similarity">
    <text evidence="1 7">Belongs to the RecO family.</text>
</comment>
<dbReference type="GO" id="GO:0006302">
    <property type="term" value="P:double-strand break repair"/>
    <property type="evidence" value="ECO:0007669"/>
    <property type="project" value="TreeGrafter"/>
</dbReference>
<dbReference type="RefSeq" id="WP_200972857.1">
    <property type="nucleotide sequence ID" value="NZ_CP065592.1"/>
</dbReference>
<dbReference type="InterPro" id="IPR022572">
    <property type="entry name" value="DNA_rep/recomb_RecO_N"/>
</dbReference>
<keyword evidence="4 7" id="KW-0233">DNA recombination</keyword>
<dbReference type="SUPFAM" id="SSF50249">
    <property type="entry name" value="Nucleic acid-binding proteins"/>
    <property type="match status" value="1"/>
</dbReference>
<evidence type="ECO:0000259" key="8">
    <source>
        <dbReference type="Pfam" id="PF11967"/>
    </source>
</evidence>
<evidence type="ECO:0000256" key="4">
    <source>
        <dbReference type="ARBA" id="ARBA00023172"/>
    </source>
</evidence>
<keyword evidence="3 7" id="KW-0227">DNA damage</keyword>
<dbReference type="EMBL" id="CP065592">
    <property type="protein sequence ID" value="QPQ55997.1"/>
    <property type="molecule type" value="Genomic_DNA"/>
</dbReference>
<dbReference type="PANTHER" id="PTHR33991">
    <property type="entry name" value="DNA REPAIR PROTEIN RECO"/>
    <property type="match status" value="1"/>
</dbReference>
<dbReference type="AlphaFoldDB" id="A0A7T2GLJ2"/>
<dbReference type="Gene3D" id="1.20.1440.120">
    <property type="entry name" value="Recombination protein O, C-terminal domain"/>
    <property type="match status" value="1"/>
</dbReference>
<reference evidence="9 10" key="1">
    <citation type="submission" date="2020-11" db="EMBL/GenBank/DDBJ databases">
        <title>Genome seq and assembly of Sphingosinicella sp.</title>
        <authorList>
            <person name="Chhetri G."/>
        </authorList>
    </citation>
    <scope>NUCLEOTIDE SEQUENCE [LARGE SCALE GENOMIC DNA]</scope>
    <source>
        <strain evidence="9 10">UDD2</strain>
    </source>
</reference>
<dbReference type="InterPro" id="IPR003717">
    <property type="entry name" value="RecO"/>
</dbReference>
<dbReference type="GO" id="GO:0043590">
    <property type="term" value="C:bacterial nucleoid"/>
    <property type="evidence" value="ECO:0007669"/>
    <property type="project" value="TreeGrafter"/>
</dbReference>
<evidence type="ECO:0000313" key="9">
    <source>
        <dbReference type="EMBL" id="QPQ55997.1"/>
    </source>
</evidence>
<dbReference type="NCBIfam" id="TIGR00613">
    <property type="entry name" value="reco"/>
    <property type="match status" value="1"/>
</dbReference>
<sequence>MDEFSRAPDAAQRWLKSVHLATTAIVLSLRPHGEHGTIARFLTPEAGVQAGYVRGGRSRRLKPVLVPGNIVQAEYRARTDEQLAQLAVELVASRAPLFSEALPAAAIEWAATLTATALPEGQPYPRLYQALDGLLAAIEAAPSAKGWAAAFVRYELLLLSELGFGLDLSECAATGARDGLAFVSPKSGRAVSREGAGAYRDRLLPLPPFLVGGGEGGWDAILDGFRLTGHFLARDVLIDRQAEALAARDRLIDRLRRVVR</sequence>
<dbReference type="InterPro" id="IPR042242">
    <property type="entry name" value="RecO_C"/>
</dbReference>
<evidence type="ECO:0000256" key="2">
    <source>
        <dbReference type="ARBA" id="ARBA00021310"/>
    </source>
</evidence>
<evidence type="ECO:0000256" key="1">
    <source>
        <dbReference type="ARBA" id="ARBA00007452"/>
    </source>
</evidence>
<dbReference type="InterPro" id="IPR012340">
    <property type="entry name" value="NA-bd_OB-fold"/>
</dbReference>
<dbReference type="Proteomes" id="UP000594873">
    <property type="component" value="Chromosome"/>
</dbReference>
<comment type="function">
    <text evidence="7">Involved in DNA repair and RecF pathway recombination.</text>
</comment>
<evidence type="ECO:0000313" key="10">
    <source>
        <dbReference type="Proteomes" id="UP000594873"/>
    </source>
</evidence>
<dbReference type="Gene3D" id="2.40.50.140">
    <property type="entry name" value="Nucleic acid-binding proteins"/>
    <property type="match status" value="1"/>
</dbReference>
<dbReference type="InterPro" id="IPR037278">
    <property type="entry name" value="ARFGAP/RecO"/>
</dbReference>
<evidence type="ECO:0000256" key="7">
    <source>
        <dbReference type="HAMAP-Rule" id="MF_00201"/>
    </source>
</evidence>
<name>A0A7T2GLJ2_9SPHN</name>
<protein>
    <recommendedName>
        <fullName evidence="2 7">DNA repair protein RecO</fullName>
    </recommendedName>
    <alternativeName>
        <fullName evidence="6 7">Recombination protein O</fullName>
    </alternativeName>
</protein>
<evidence type="ECO:0000256" key="3">
    <source>
        <dbReference type="ARBA" id="ARBA00022763"/>
    </source>
</evidence>
<evidence type="ECO:0000256" key="5">
    <source>
        <dbReference type="ARBA" id="ARBA00023204"/>
    </source>
</evidence>
<dbReference type="SUPFAM" id="SSF57863">
    <property type="entry name" value="ArfGap/RecO-like zinc finger"/>
    <property type="match status" value="1"/>
</dbReference>
<dbReference type="KEGG" id="sflv:IC614_05305"/>
<feature type="domain" description="DNA replication/recombination mediator RecO N-terminal" evidence="8">
    <location>
        <begin position="22"/>
        <end position="93"/>
    </location>
</feature>
<keyword evidence="10" id="KW-1185">Reference proteome</keyword>
<evidence type="ECO:0000256" key="6">
    <source>
        <dbReference type="ARBA" id="ARBA00033409"/>
    </source>
</evidence>
<dbReference type="HAMAP" id="MF_00201">
    <property type="entry name" value="RecO"/>
    <property type="match status" value="1"/>
</dbReference>
<dbReference type="Pfam" id="PF11967">
    <property type="entry name" value="RecO_N"/>
    <property type="match status" value="1"/>
</dbReference>
<proteinExistence type="inferred from homology"/>
<gene>
    <name evidence="7 9" type="primary">recO</name>
    <name evidence="9" type="ORF">IC614_05305</name>
</gene>
<accession>A0A7T2GLJ2</accession>
<dbReference type="Pfam" id="PF02565">
    <property type="entry name" value="RecO_C"/>
    <property type="match status" value="1"/>
</dbReference>
<dbReference type="PANTHER" id="PTHR33991:SF1">
    <property type="entry name" value="DNA REPAIR PROTEIN RECO"/>
    <property type="match status" value="1"/>
</dbReference>
<dbReference type="GO" id="GO:0006310">
    <property type="term" value="P:DNA recombination"/>
    <property type="evidence" value="ECO:0007669"/>
    <property type="project" value="UniProtKB-UniRule"/>
</dbReference>
<organism evidence="9 10">
    <name type="scientific">Allosphingosinicella flava</name>
    <dbReference type="NCBI Taxonomy" id="2771430"/>
    <lineage>
        <taxon>Bacteria</taxon>
        <taxon>Pseudomonadati</taxon>
        <taxon>Pseudomonadota</taxon>
        <taxon>Alphaproteobacteria</taxon>
        <taxon>Sphingomonadales</taxon>
        <taxon>Sphingomonadaceae</taxon>
        <taxon>Allosphingosinicella</taxon>
    </lineage>
</organism>
<keyword evidence="5 7" id="KW-0234">DNA repair</keyword>